<dbReference type="Pfam" id="PF00115">
    <property type="entry name" value="COX1"/>
    <property type="match status" value="1"/>
</dbReference>
<keyword evidence="6 9" id="KW-0812">Transmembrane</keyword>
<feature type="transmembrane region" description="Helical" evidence="10">
    <location>
        <begin position="62"/>
        <end position="84"/>
    </location>
</feature>
<evidence type="ECO:0000256" key="1">
    <source>
        <dbReference type="ARBA" id="ARBA00001971"/>
    </source>
</evidence>
<evidence type="ECO:0000259" key="11">
    <source>
        <dbReference type="PROSITE" id="PS50855"/>
    </source>
</evidence>
<evidence type="ECO:0000256" key="7">
    <source>
        <dbReference type="ARBA" id="ARBA00022989"/>
    </source>
</evidence>
<comment type="pathway">
    <text evidence="3 9">Energy metabolism; oxidative phosphorylation.</text>
</comment>
<dbReference type="InterPro" id="IPR023616">
    <property type="entry name" value="Cyt_c_oxase-like_su1_dom"/>
</dbReference>
<keyword evidence="9" id="KW-0679">Respiratory chain</keyword>
<feature type="transmembrane region" description="Helical" evidence="10">
    <location>
        <begin position="448"/>
        <end position="474"/>
    </location>
</feature>
<dbReference type="GO" id="GO:0006123">
    <property type="term" value="P:mitochondrial electron transport, cytochrome c to oxygen"/>
    <property type="evidence" value="ECO:0007669"/>
    <property type="project" value="TreeGrafter"/>
</dbReference>
<keyword evidence="9" id="KW-0479">Metal-binding</keyword>
<comment type="similarity">
    <text evidence="4 9">Belongs to the heme-copper respiratory oxidase family.</text>
</comment>
<dbReference type="GO" id="GO:0046872">
    <property type="term" value="F:metal ion binding"/>
    <property type="evidence" value="ECO:0007669"/>
    <property type="project" value="UniProtKB-KW"/>
</dbReference>
<feature type="transmembrane region" description="Helical" evidence="10">
    <location>
        <begin position="20"/>
        <end position="42"/>
    </location>
</feature>
<geneLocation type="mitochondrion" evidence="12"/>
<feature type="transmembrane region" description="Helical" evidence="10">
    <location>
        <begin position="272"/>
        <end position="292"/>
    </location>
</feature>
<dbReference type="GO" id="GO:0015990">
    <property type="term" value="P:electron transport coupled proton transport"/>
    <property type="evidence" value="ECO:0007669"/>
    <property type="project" value="TreeGrafter"/>
</dbReference>
<dbReference type="InterPro" id="IPR023615">
    <property type="entry name" value="Cyt_c_Oxase_su1_BS"/>
</dbReference>
<dbReference type="SUPFAM" id="SSF81442">
    <property type="entry name" value="Cytochrome c oxidase subunit I-like"/>
    <property type="match status" value="1"/>
</dbReference>
<evidence type="ECO:0000256" key="2">
    <source>
        <dbReference type="ARBA" id="ARBA00004141"/>
    </source>
</evidence>
<evidence type="ECO:0000256" key="3">
    <source>
        <dbReference type="ARBA" id="ARBA00004673"/>
    </source>
</evidence>
<keyword evidence="9" id="KW-0186">Copper</keyword>
<dbReference type="EMBL" id="MW242813">
    <property type="protein sequence ID" value="QTA71646.1"/>
    <property type="molecule type" value="Genomic_DNA"/>
</dbReference>
<dbReference type="UniPathway" id="UPA00705"/>
<feature type="domain" description="Cytochrome oxidase subunit I profile" evidence="11">
    <location>
        <begin position="1"/>
        <end position="514"/>
    </location>
</feature>
<evidence type="ECO:0000256" key="4">
    <source>
        <dbReference type="ARBA" id="ARBA00009578"/>
    </source>
</evidence>
<keyword evidence="7 10" id="KW-1133">Transmembrane helix</keyword>
<evidence type="ECO:0000256" key="5">
    <source>
        <dbReference type="ARBA" id="ARBA00015947"/>
    </source>
</evidence>
<evidence type="ECO:0000313" key="12">
    <source>
        <dbReference type="EMBL" id="QTA71646.1"/>
    </source>
</evidence>
<dbReference type="PROSITE" id="PS50855">
    <property type="entry name" value="COX1"/>
    <property type="match status" value="1"/>
</dbReference>
<keyword evidence="9" id="KW-0408">Iron</keyword>
<feature type="transmembrane region" description="Helical" evidence="10">
    <location>
        <begin position="378"/>
        <end position="397"/>
    </location>
</feature>
<keyword evidence="9" id="KW-0249">Electron transport</keyword>
<comment type="function">
    <text evidence="9">Component of the cytochrome c oxidase, the last enzyme in the mitochondrial electron transport chain which drives oxidative phosphorylation. The respiratory chain contains 3 multisubunit complexes succinate dehydrogenase (complex II, CII), ubiquinol-cytochrome c oxidoreductase (cytochrome b-c1 complex, complex III, CIII) and cytochrome c oxidase (complex IV, CIV), that cooperate to transfer electrons derived from NADH and succinate to molecular oxygen, creating an electrochemical gradient over the inner membrane that drives transmembrane transport and the ATP synthase. Cytochrome c oxidase is the component of the respiratory chain that catalyzes the reduction of oxygen to water. Electrons originating from reduced cytochrome c in the intermembrane space (IMS) are transferred via the dinuclear copper A center (CU(A)) of subunit 2 and heme A of subunit 1 to the active site in subunit 1, a binuclear center (BNC) formed by heme A3 and copper B (CU(B)). The BNC reduces molecular oxygen to 2 water molecules using 4 electrons from cytochrome c in the IMS and 4 protons from the mitochondrial matrix.</text>
</comment>
<accession>A0A8A3WNY5</accession>
<keyword evidence="9" id="KW-0349">Heme</keyword>
<comment type="subcellular location">
    <subcellularLocation>
        <location evidence="2">Membrane</location>
        <topology evidence="2">Multi-pass membrane protein</topology>
    </subcellularLocation>
    <subcellularLocation>
        <location evidence="9">Mitochondrion inner membrane</location>
        <topology evidence="9">Multi-pass membrane protein</topology>
    </subcellularLocation>
</comment>
<dbReference type="Gene3D" id="1.20.210.10">
    <property type="entry name" value="Cytochrome c oxidase-like, subunit I domain"/>
    <property type="match status" value="1"/>
</dbReference>
<proteinExistence type="inferred from homology"/>
<protein>
    <recommendedName>
        <fullName evidence="5 9">Cytochrome c oxidase subunit 1</fullName>
        <ecNumber evidence="9">7.1.1.9</ecNumber>
    </recommendedName>
</protein>
<dbReference type="GO" id="GO:0005743">
    <property type="term" value="C:mitochondrial inner membrane"/>
    <property type="evidence" value="ECO:0007669"/>
    <property type="project" value="UniProtKB-SubCell"/>
</dbReference>
<comment type="cofactor">
    <cofactor evidence="1">
        <name>heme</name>
        <dbReference type="ChEBI" id="CHEBI:30413"/>
    </cofactor>
</comment>
<feature type="transmembrane region" description="Helical" evidence="10">
    <location>
        <begin position="409"/>
        <end position="428"/>
    </location>
</feature>
<dbReference type="InterPro" id="IPR033944">
    <property type="entry name" value="Cyt_c_oxase_su1_dom"/>
</dbReference>
<evidence type="ECO:0000256" key="9">
    <source>
        <dbReference type="RuleBase" id="RU000369"/>
    </source>
</evidence>
<organism evidence="12">
    <name type="scientific">Lens contradens</name>
    <dbReference type="NCBI Taxonomy" id="2771348"/>
    <lineage>
        <taxon>Eukaryota</taxon>
        <taxon>Metazoa</taxon>
        <taxon>Spiralia</taxon>
        <taxon>Lophotrochozoa</taxon>
        <taxon>Mollusca</taxon>
        <taxon>Bivalvia</taxon>
        <taxon>Autobranchia</taxon>
        <taxon>Heteroconchia</taxon>
        <taxon>Palaeoheterodonta</taxon>
        <taxon>Unionida</taxon>
        <taxon>Unionoidea</taxon>
        <taxon>Unionidae</taxon>
        <taxon>Unionidae incertae sedis</taxon>
        <taxon>Lens</taxon>
    </lineage>
</organism>
<dbReference type="CDD" id="cd01663">
    <property type="entry name" value="Cyt_c_Oxidase_I"/>
    <property type="match status" value="1"/>
</dbReference>
<dbReference type="AlphaFoldDB" id="A0A8A3WNY5"/>
<dbReference type="PRINTS" id="PR01165">
    <property type="entry name" value="CYCOXIDASEI"/>
</dbReference>
<feature type="transmembrane region" description="Helical" evidence="10">
    <location>
        <begin position="337"/>
        <end position="358"/>
    </location>
</feature>
<reference evidence="12" key="1">
    <citation type="journal article" date="2020" name="Zool. J. Linn. Soc.">
        <title>Mitogenomic phylogeny and fossil-calibrated mutation rates for all F- and M-type mtDNA genes of the largest freshwater mussel family, the Unionidae (Bivalvia).</title>
        <authorList>
            <person name="Zieritz A."/>
            <person name="Froufe E."/>
            <person name="Bolotov I."/>
            <person name="Goncalves D.V."/>
            <person name="Aldridge D.C."/>
            <person name="Bogan A.E."/>
            <person name="Gan H.M."/>
            <person name="Gomes-Dos-Santos A."/>
            <person name="Sousa R."/>
            <person name="Teixeira A."/>
            <person name="Varandas S."/>
            <person name="Zanatta D."/>
            <person name="Lopes-Lima M."/>
        </authorList>
    </citation>
    <scope>NUCLEOTIDE SEQUENCE</scope>
    <source>
        <strain evidence="12">Concon_M</strain>
    </source>
</reference>
<dbReference type="GO" id="GO:0004129">
    <property type="term" value="F:cytochrome-c oxidase activity"/>
    <property type="evidence" value="ECO:0007669"/>
    <property type="project" value="UniProtKB-EC"/>
</dbReference>
<dbReference type="PANTHER" id="PTHR10422:SF18">
    <property type="entry name" value="CYTOCHROME C OXIDASE SUBUNIT 1"/>
    <property type="match status" value="1"/>
</dbReference>
<dbReference type="PANTHER" id="PTHR10422">
    <property type="entry name" value="CYTOCHROME C OXIDASE SUBUNIT 1"/>
    <property type="match status" value="1"/>
</dbReference>
<evidence type="ECO:0000256" key="6">
    <source>
        <dbReference type="ARBA" id="ARBA00022692"/>
    </source>
</evidence>
<dbReference type="InterPro" id="IPR000883">
    <property type="entry name" value="Cyt_C_Oxase_1"/>
</dbReference>
<feature type="transmembrane region" description="Helical" evidence="10">
    <location>
        <begin position="231"/>
        <end position="260"/>
    </location>
</feature>
<keyword evidence="9" id="KW-0813">Transport</keyword>
<feature type="transmembrane region" description="Helical" evidence="10">
    <location>
        <begin position="104"/>
        <end position="126"/>
    </location>
</feature>
<dbReference type="EC" id="7.1.1.9" evidence="9"/>
<feature type="transmembrane region" description="Helical" evidence="10">
    <location>
        <begin position="146"/>
        <end position="172"/>
    </location>
</feature>
<feature type="transmembrane region" description="Helical" evidence="10">
    <location>
        <begin position="184"/>
        <end position="211"/>
    </location>
</feature>
<dbReference type="InterPro" id="IPR036927">
    <property type="entry name" value="Cyt_c_oxase-like_su1_sf"/>
</dbReference>
<keyword evidence="9" id="KW-0999">Mitochondrion inner membrane</keyword>
<name>A0A8A3WNY5_9BIVA</name>
<comment type="catalytic activity">
    <reaction evidence="9">
        <text>4 Fe(II)-[cytochrome c] + O2 + 8 H(+)(in) = 4 Fe(III)-[cytochrome c] + 2 H2O + 4 H(+)(out)</text>
        <dbReference type="Rhea" id="RHEA:11436"/>
        <dbReference type="Rhea" id="RHEA-COMP:10350"/>
        <dbReference type="Rhea" id="RHEA-COMP:14399"/>
        <dbReference type="ChEBI" id="CHEBI:15377"/>
        <dbReference type="ChEBI" id="CHEBI:15378"/>
        <dbReference type="ChEBI" id="CHEBI:15379"/>
        <dbReference type="ChEBI" id="CHEBI:29033"/>
        <dbReference type="ChEBI" id="CHEBI:29034"/>
        <dbReference type="EC" id="7.1.1.9"/>
    </reaction>
</comment>
<dbReference type="GO" id="GO:0020037">
    <property type="term" value="F:heme binding"/>
    <property type="evidence" value="ECO:0007669"/>
    <property type="project" value="InterPro"/>
</dbReference>
<keyword evidence="9 12" id="KW-0496">Mitochondrion</keyword>
<keyword evidence="8 9" id="KW-0472">Membrane</keyword>
<feature type="transmembrane region" description="Helical" evidence="10">
    <location>
        <begin position="304"/>
        <end position="325"/>
    </location>
</feature>
<evidence type="ECO:0000256" key="10">
    <source>
        <dbReference type="SAM" id="Phobius"/>
    </source>
</evidence>
<evidence type="ECO:0000256" key="8">
    <source>
        <dbReference type="ARBA" id="ARBA00023136"/>
    </source>
</evidence>
<sequence>MFQDLRWIFSTNHKDIGMLYMISSLWWGLVGLGLSVIIRVELGHPGGVIHSEQLYNSVVTSHAFVMIFFVVMPVMMGGMGNWLVPIMVGSPDMAFPRLNNASFWFLMGAGALLLLCLIVEGGSGTGWTLYPPLSSFVFHSGCSVDILVFSLHLAGVSSVLGSLNFISTIIGMRSDGMLPERMTLFVWSVLCTASLILLSFPVLAGCVTMLLSDRNFNTSFFDPSGGGDSILFMHLFWFFGHPEVYIIILPAFGVVSHVILHYSAKKMVFGQLGMVFAMVGIGVLGFVVWGHHMFISGMDVDTRAYFSAITMVIAIPTGIKVFSWLGTLSGFCGKFEVPLLWALGFLFLFTLGGLTGVVLANASMDVMLHDTYYVTAHFHYVLSMGAVFGLFAGFCYWYPLMTGVTMHQVWLKVHFVTTFLGVNITFFPQHFLGLAGMPRRYSDYPDVYYFWNAVSSWGSILSVVSLFLFLFCLLESFIACRGVFCGSALSVCVEWQDSLFPLAFHTFSQSPFFVEPKTLEEAKKGEYEVRDVGKNS</sequence>
<dbReference type="PROSITE" id="PS00077">
    <property type="entry name" value="COX1_CUB"/>
    <property type="match status" value="1"/>
</dbReference>
<dbReference type="GO" id="GO:0045277">
    <property type="term" value="C:respiratory chain complex IV"/>
    <property type="evidence" value="ECO:0007669"/>
    <property type="project" value="InterPro"/>
</dbReference>
<gene>
    <name evidence="12" type="primary">cox1</name>
</gene>